<comment type="caution">
    <text evidence="2">The sequence shown here is derived from an EMBL/GenBank/DDBJ whole genome shotgun (WGS) entry which is preliminary data.</text>
</comment>
<reference evidence="2 3" key="1">
    <citation type="submission" date="2024-01" db="EMBL/GenBank/DDBJ databases">
        <title>Genome assemblies of Stephania.</title>
        <authorList>
            <person name="Yang L."/>
        </authorList>
    </citation>
    <scope>NUCLEOTIDE SEQUENCE [LARGE SCALE GENOMIC DNA]</scope>
    <source>
        <strain evidence="2">JXDWG</strain>
        <tissue evidence="2">Leaf</tissue>
    </source>
</reference>
<feature type="region of interest" description="Disordered" evidence="1">
    <location>
        <begin position="47"/>
        <end position="77"/>
    </location>
</feature>
<name>A0AAP0J1A1_9MAGN</name>
<evidence type="ECO:0000256" key="1">
    <source>
        <dbReference type="SAM" id="MobiDB-lite"/>
    </source>
</evidence>
<organism evidence="2 3">
    <name type="scientific">Stephania cephalantha</name>
    <dbReference type="NCBI Taxonomy" id="152367"/>
    <lineage>
        <taxon>Eukaryota</taxon>
        <taxon>Viridiplantae</taxon>
        <taxon>Streptophyta</taxon>
        <taxon>Embryophyta</taxon>
        <taxon>Tracheophyta</taxon>
        <taxon>Spermatophyta</taxon>
        <taxon>Magnoliopsida</taxon>
        <taxon>Ranunculales</taxon>
        <taxon>Menispermaceae</taxon>
        <taxon>Menispermoideae</taxon>
        <taxon>Cissampelideae</taxon>
        <taxon>Stephania</taxon>
    </lineage>
</organism>
<dbReference type="AlphaFoldDB" id="A0AAP0J1A1"/>
<keyword evidence="3" id="KW-1185">Reference proteome</keyword>
<evidence type="ECO:0000313" key="2">
    <source>
        <dbReference type="EMBL" id="KAK9125578.1"/>
    </source>
</evidence>
<sequence>MGLTFDESLERWVTREEKFNRNAFIIDSSGEDDDRLDIRNERVDNFSGEVGGDGIKDNNVGVEDIGDDFENDKGKKH</sequence>
<gene>
    <name evidence="2" type="ORF">Scep_014424</name>
</gene>
<protein>
    <submittedName>
        <fullName evidence="2">Uncharacterized protein</fullName>
    </submittedName>
</protein>
<evidence type="ECO:0000313" key="3">
    <source>
        <dbReference type="Proteomes" id="UP001419268"/>
    </source>
</evidence>
<dbReference type="EMBL" id="JBBNAG010000006">
    <property type="protein sequence ID" value="KAK9125578.1"/>
    <property type="molecule type" value="Genomic_DNA"/>
</dbReference>
<proteinExistence type="predicted"/>
<dbReference type="Proteomes" id="UP001419268">
    <property type="component" value="Unassembled WGS sequence"/>
</dbReference>
<accession>A0AAP0J1A1</accession>